<sequence length="419" mass="45880">MKTIVLGGGIIGVTTAYYLAKDGHEVTVIEKNQEVGQEATGVNAGLIAPGHCFAWASPAAPKMLIKSLFGEKTSIRVQPSLDFRFYTWGLQFLRECTSERAAINTLAKLELSEYSQRKLYEIAAMENINYDQVTKGLLYLYRDESELELGLKKMELLSNEGVKMQVLDSQTLPNVEPAFAHSTVKLAGAIHATDDASGNSELFSRELRKRCEQLGVEFKFGITAKKFTESGGRITSLVTDQGVMVADQYVLAMGVSSPFLSRTVGQNLPVYPAKGFSMTVDIKNKEASPELGGVDEKTLVAWSPMGDQMRISSTAKFSGYNKSWKPSDFEAITSTGKELWPDAFDWSSARMTAGLRPMTPDGTPIIGKGSKHSNLFYNTGHGHMGWTMSCGSSALLSDLMAGRTPEVRTAPFAVRSYRK</sequence>
<dbReference type="InterPro" id="IPR036188">
    <property type="entry name" value="FAD/NAD-bd_sf"/>
</dbReference>
<dbReference type="EMBL" id="CAESAJ010000043">
    <property type="protein sequence ID" value="CAB4335740.1"/>
    <property type="molecule type" value="Genomic_DNA"/>
</dbReference>
<evidence type="ECO:0000259" key="2">
    <source>
        <dbReference type="Pfam" id="PF01266"/>
    </source>
</evidence>
<dbReference type="PANTHER" id="PTHR13847">
    <property type="entry name" value="SARCOSINE DEHYDROGENASE-RELATED"/>
    <property type="match status" value="1"/>
</dbReference>
<feature type="domain" description="FAD dependent oxidoreductase" evidence="2">
    <location>
        <begin position="3"/>
        <end position="399"/>
    </location>
</feature>
<reference evidence="3" key="1">
    <citation type="submission" date="2020-05" db="EMBL/GenBank/DDBJ databases">
        <authorList>
            <person name="Chiriac C."/>
            <person name="Salcher M."/>
            <person name="Ghai R."/>
            <person name="Kavagutti S V."/>
        </authorList>
    </citation>
    <scope>NUCLEOTIDE SEQUENCE</scope>
</reference>
<dbReference type="Gene3D" id="3.30.9.10">
    <property type="entry name" value="D-Amino Acid Oxidase, subunit A, domain 2"/>
    <property type="match status" value="1"/>
</dbReference>
<dbReference type="Pfam" id="PF01266">
    <property type="entry name" value="DAO"/>
    <property type="match status" value="1"/>
</dbReference>
<dbReference type="PANTHER" id="PTHR13847:SF280">
    <property type="entry name" value="D-AMINO ACID DEHYDROGENASE"/>
    <property type="match status" value="1"/>
</dbReference>
<accession>A0A6J5Z5R0</accession>
<protein>
    <submittedName>
        <fullName evidence="3">Unannotated protein</fullName>
    </submittedName>
</protein>
<dbReference type="GO" id="GO:0008718">
    <property type="term" value="F:D-amino-acid dehydrogenase activity"/>
    <property type="evidence" value="ECO:0007669"/>
    <property type="project" value="TreeGrafter"/>
</dbReference>
<dbReference type="GO" id="GO:0005737">
    <property type="term" value="C:cytoplasm"/>
    <property type="evidence" value="ECO:0007669"/>
    <property type="project" value="TreeGrafter"/>
</dbReference>
<dbReference type="AlphaFoldDB" id="A0A6J5Z5R0"/>
<dbReference type="Gene3D" id="3.50.50.60">
    <property type="entry name" value="FAD/NAD(P)-binding domain"/>
    <property type="match status" value="2"/>
</dbReference>
<comment type="similarity">
    <text evidence="1">Belongs to the DadA oxidoreductase family.</text>
</comment>
<dbReference type="NCBIfam" id="NF001933">
    <property type="entry name" value="PRK00711.1"/>
    <property type="match status" value="1"/>
</dbReference>
<dbReference type="SUPFAM" id="SSF54373">
    <property type="entry name" value="FAD-linked reductases, C-terminal domain"/>
    <property type="match status" value="1"/>
</dbReference>
<proteinExistence type="inferred from homology"/>
<dbReference type="GO" id="GO:0005886">
    <property type="term" value="C:plasma membrane"/>
    <property type="evidence" value="ECO:0007669"/>
    <property type="project" value="TreeGrafter"/>
</dbReference>
<dbReference type="InterPro" id="IPR006076">
    <property type="entry name" value="FAD-dep_OxRdtase"/>
</dbReference>
<evidence type="ECO:0000313" key="3">
    <source>
        <dbReference type="EMBL" id="CAB4335740.1"/>
    </source>
</evidence>
<name>A0A6J5Z5R0_9ZZZZ</name>
<dbReference type="GO" id="GO:0055130">
    <property type="term" value="P:D-alanine catabolic process"/>
    <property type="evidence" value="ECO:0007669"/>
    <property type="project" value="TreeGrafter"/>
</dbReference>
<dbReference type="SUPFAM" id="SSF51905">
    <property type="entry name" value="FAD/NAD(P)-binding domain"/>
    <property type="match status" value="1"/>
</dbReference>
<organism evidence="3">
    <name type="scientific">freshwater metagenome</name>
    <dbReference type="NCBI Taxonomy" id="449393"/>
    <lineage>
        <taxon>unclassified sequences</taxon>
        <taxon>metagenomes</taxon>
        <taxon>ecological metagenomes</taxon>
    </lineage>
</organism>
<evidence type="ECO:0000256" key="1">
    <source>
        <dbReference type="ARBA" id="ARBA00009410"/>
    </source>
</evidence>
<gene>
    <name evidence="3" type="ORF">UFOPK3770_00551</name>
</gene>